<dbReference type="AlphaFoldDB" id="A0A941GT54"/>
<protein>
    <submittedName>
        <fullName evidence="1">Uncharacterized protein</fullName>
    </submittedName>
</protein>
<dbReference type="Proteomes" id="UP000767446">
    <property type="component" value="Unassembled WGS sequence"/>
</dbReference>
<comment type="caution">
    <text evidence="1">The sequence shown here is derived from an EMBL/GenBank/DDBJ whole genome shotgun (WGS) entry which is preliminary data.</text>
</comment>
<reference evidence="1" key="1">
    <citation type="submission" date="2021-02" db="EMBL/GenBank/DDBJ databases">
        <title>Metagenome analyses of Stigonema ocellatum DSM 106950, Chlorogloea purpurea SAG 13.99 and Gomphosphaeria aponina DSM 107014.</title>
        <authorList>
            <person name="Marter P."/>
            <person name="Huang S."/>
        </authorList>
    </citation>
    <scope>NUCLEOTIDE SEQUENCE</scope>
    <source>
        <strain evidence="1">JP213</strain>
    </source>
</reference>
<sequence>MICSEALGGQIILNDDFDPGPNAGVVLVNRFSRMLRIDFLASVYGLNDAEITGSALTFLGKDKLAGIQLKVLHPVLCLEGKLRCLRRLPQQGRQDLKHLLMSILCVKEFLGEFIREEESRPGLKLVERLLESTLREDGLNAWYRYGICVESAIPIDILGKLTEEKWQKFCQIRFPQVMERVNAKREHYREIMNRIDSQKQNRGL</sequence>
<proteinExistence type="predicted"/>
<evidence type="ECO:0000313" key="1">
    <source>
        <dbReference type="EMBL" id="MBR8828811.1"/>
    </source>
</evidence>
<accession>A0A941GT54</accession>
<organism evidence="1 2">
    <name type="scientific">Gomphosphaeria aponina SAG 52.96 = DSM 107014</name>
    <dbReference type="NCBI Taxonomy" id="1521640"/>
    <lineage>
        <taxon>Bacteria</taxon>
        <taxon>Bacillati</taxon>
        <taxon>Cyanobacteriota</taxon>
        <taxon>Cyanophyceae</taxon>
        <taxon>Oscillatoriophycideae</taxon>
        <taxon>Chroococcales</taxon>
        <taxon>Gomphosphaeriaceae</taxon>
        <taxon>Gomphosphaeria</taxon>
    </lineage>
</organism>
<name>A0A941GT54_9CHRO</name>
<dbReference type="EMBL" id="JADQBC010000088">
    <property type="protein sequence ID" value="MBR8828811.1"/>
    <property type="molecule type" value="Genomic_DNA"/>
</dbReference>
<gene>
    <name evidence="1" type="ORF">DSM107014_13070</name>
</gene>
<evidence type="ECO:0000313" key="2">
    <source>
        <dbReference type="Proteomes" id="UP000767446"/>
    </source>
</evidence>